<dbReference type="SMART" id="SM00054">
    <property type="entry name" value="EFh"/>
    <property type="match status" value="1"/>
</dbReference>
<feature type="non-terminal residue" evidence="3">
    <location>
        <position position="1"/>
    </location>
</feature>
<evidence type="ECO:0000313" key="4">
    <source>
        <dbReference type="Proteomes" id="UP000075225"/>
    </source>
</evidence>
<name>A0A151HRK4_TOXGO</name>
<accession>A0A151HRK4</accession>
<dbReference type="InterPro" id="IPR018247">
    <property type="entry name" value="EF_Hand_1_Ca_BS"/>
</dbReference>
<dbReference type="CDD" id="cd00051">
    <property type="entry name" value="EFh"/>
    <property type="match status" value="1"/>
</dbReference>
<protein>
    <submittedName>
        <fullName evidence="3">Calcium-dependent protein kinase CDPK5</fullName>
    </submittedName>
</protein>
<sequence length="72" mass="8453">DELQKVLETRCVQEAFSKEAVAEMMKEGDSNNDGCIDFDEFMRMMRSRQRKASESLSPLARARALLYRRYEN</sequence>
<reference evidence="4" key="1">
    <citation type="submission" date="2016-03" db="EMBL/GenBank/DDBJ databases">
        <authorList>
            <person name="Sibley D."/>
            <person name="Venepally P."/>
            <person name="Karamycheva S."/>
            <person name="Hadjithomas M."/>
            <person name="Khan A."/>
            <person name="Brunk B."/>
            <person name="Roos D."/>
            <person name="Caler E."/>
            <person name="Lorenzi H."/>
        </authorList>
    </citation>
    <scope>NUCLEOTIDE SEQUENCE [LARGE SCALE GENOMIC DNA]</scope>
    <source>
        <strain evidence="4">TgCatPRC2</strain>
    </source>
</reference>
<dbReference type="PROSITE" id="PS50222">
    <property type="entry name" value="EF_HAND_2"/>
    <property type="match status" value="1"/>
</dbReference>
<organism evidence="3 4">
    <name type="scientific">Toxoplasma gondii TgCatPRC2</name>
    <dbReference type="NCBI Taxonomy" id="1130821"/>
    <lineage>
        <taxon>Eukaryota</taxon>
        <taxon>Sar</taxon>
        <taxon>Alveolata</taxon>
        <taxon>Apicomplexa</taxon>
        <taxon>Conoidasida</taxon>
        <taxon>Coccidia</taxon>
        <taxon>Eucoccidiorida</taxon>
        <taxon>Eimeriorina</taxon>
        <taxon>Sarcocystidae</taxon>
        <taxon>Toxoplasma</taxon>
    </lineage>
</organism>
<dbReference type="VEuPathDB" id="ToxoDB:TGPRC2_224950B"/>
<evidence type="ECO:0000256" key="1">
    <source>
        <dbReference type="ARBA" id="ARBA00022837"/>
    </source>
</evidence>
<dbReference type="Proteomes" id="UP000075225">
    <property type="component" value="Unassembled WGS sequence"/>
</dbReference>
<feature type="domain" description="EF-hand" evidence="2">
    <location>
        <begin position="16"/>
        <end position="51"/>
    </location>
</feature>
<proteinExistence type="predicted"/>
<dbReference type="EMBL" id="AHZP02000126">
    <property type="protein sequence ID" value="KYK71821.1"/>
    <property type="molecule type" value="Genomic_DNA"/>
</dbReference>
<gene>
    <name evidence="3" type="ORF">TGPRC2_224950B</name>
</gene>
<dbReference type="InterPro" id="IPR011992">
    <property type="entry name" value="EF-hand-dom_pair"/>
</dbReference>
<keyword evidence="3" id="KW-0418">Kinase</keyword>
<dbReference type="AlphaFoldDB" id="A0A151HRK4"/>
<dbReference type="Gene3D" id="1.10.238.10">
    <property type="entry name" value="EF-hand"/>
    <property type="match status" value="1"/>
</dbReference>
<keyword evidence="1" id="KW-0106">Calcium</keyword>
<dbReference type="SUPFAM" id="SSF47473">
    <property type="entry name" value="EF-hand"/>
    <property type="match status" value="1"/>
</dbReference>
<dbReference type="InterPro" id="IPR002048">
    <property type="entry name" value="EF_hand_dom"/>
</dbReference>
<evidence type="ECO:0000259" key="2">
    <source>
        <dbReference type="PROSITE" id="PS50222"/>
    </source>
</evidence>
<dbReference type="PROSITE" id="PS00018">
    <property type="entry name" value="EF_HAND_1"/>
    <property type="match status" value="1"/>
</dbReference>
<dbReference type="Pfam" id="PF13499">
    <property type="entry name" value="EF-hand_7"/>
    <property type="match status" value="1"/>
</dbReference>
<evidence type="ECO:0000313" key="3">
    <source>
        <dbReference type="EMBL" id="KYK71821.1"/>
    </source>
</evidence>
<keyword evidence="3" id="KW-0808">Transferase</keyword>
<comment type="caution">
    <text evidence="3">The sequence shown here is derived from an EMBL/GenBank/DDBJ whole genome shotgun (WGS) entry which is preliminary data.</text>
</comment>
<dbReference type="GO" id="GO:0005509">
    <property type="term" value="F:calcium ion binding"/>
    <property type="evidence" value="ECO:0007669"/>
    <property type="project" value="InterPro"/>
</dbReference>
<dbReference type="GO" id="GO:0016301">
    <property type="term" value="F:kinase activity"/>
    <property type="evidence" value="ECO:0007669"/>
    <property type="project" value="UniProtKB-KW"/>
</dbReference>